<evidence type="ECO:0000313" key="2">
    <source>
        <dbReference type="EMBL" id="WNM62481.1"/>
    </source>
</evidence>
<feature type="region of interest" description="Disordered" evidence="1">
    <location>
        <begin position="1"/>
        <end position="37"/>
    </location>
</feature>
<proteinExistence type="predicted"/>
<evidence type="ECO:0000256" key="1">
    <source>
        <dbReference type="SAM" id="MobiDB-lite"/>
    </source>
</evidence>
<dbReference type="AlphaFoldDB" id="A0AA96GIE8"/>
<protein>
    <submittedName>
        <fullName evidence="2">Uncharacterized protein</fullName>
    </submittedName>
</protein>
<organism evidence="2 3">
    <name type="scientific">Candidatus Nitrospira neomarina</name>
    <dbReference type="NCBI Taxonomy" id="3020899"/>
    <lineage>
        <taxon>Bacteria</taxon>
        <taxon>Pseudomonadati</taxon>
        <taxon>Nitrospirota</taxon>
        <taxon>Nitrospiria</taxon>
        <taxon>Nitrospirales</taxon>
        <taxon>Nitrospiraceae</taxon>
        <taxon>Nitrospira</taxon>
    </lineage>
</organism>
<dbReference type="RefSeq" id="WP_312746041.1">
    <property type="nucleotide sequence ID" value="NZ_CP116968.1"/>
</dbReference>
<reference evidence="2 3" key="1">
    <citation type="submission" date="2023-01" db="EMBL/GenBank/DDBJ databases">
        <title>Cultivation and genomic characterization of new, ubiquitous marine nitrite-oxidizing bacteria from the Nitrospirales.</title>
        <authorList>
            <person name="Mueller A.J."/>
            <person name="Daebeler A."/>
            <person name="Herbold C.W."/>
            <person name="Kirkegaard R.H."/>
            <person name="Daims H."/>
        </authorList>
    </citation>
    <scope>NUCLEOTIDE SEQUENCE [LARGE SCALE GENOMIC DNA]</scope>
    <source>
        <strain evidence="2 3">DK</strain>
    </source>
</reference>
<keyword evidence="3" id="KW-1185">Reference proteome</keyword>
<feature type="region of interest" description="Disordered" evidence="1">
    <location>
        <begin position="87"/>
        <end position="121"/>
    </location>
</feature>
<dbReference type="KEGG" id="nneo:PQG83_01680"/>
<dbReference type="EMBL" id="CP116968">
    <property type="protein sequence ID" value="WNM62481.1"/>
    <property type="molecule type" value="Genomic_DNA"/>
</dbReference>
<dbReference type="Proteomes" id="UP001302494">
    <property type="component" value="Chromosome"/>
</dbReference>
<accession>A0AA96GIE8</accession>
<evidence type="ECO:0000313" key="3">
    <source>
        <dbReference type="Proteomes" id="UP001302494"/>
    </source>
</evidence>
<sequence>MGHFGIQKKTPTLGKSPIKREEAHSAPSTKTVDPRHSDTCTRCGGFMVSHWCMNVNYDAGGMEILTKRCLQCGEVIDPVILENRLNPQREAMKKKTRPLLSRPLASSNKGRGSGMSCTPIA</sequence>
<gene>
    <name evidence="2" type="ORF">PQG83_01680</name>
</gene>
<name>A0AA96GIE8_9BACT</name>